<evidence type="ECO:0000256" key="1">
    <source>
        <dbReference type="ARBA" id="ARBA00023125"/>
    </source>
</evidence>
<accession>A0A7M1SYA3</accession>
<dbReference type="CDD" id="cd04496">
    <property type="entry name" value="SSB_OBF"/>
    <property type="match status" value="1"/>
</dbReference>
<dbReference type="Gene3D" id="2.40.50.140">
    <property type="entry name" value="Nucleic acid-binding proteins"/>
    <property type="match status" value="1"/>
</dbReference>
<evidence type="ECO:0000256" key="2">
    <source>
        <dbReference type="RuleBase" id="RU000524"/>
    </source>
</evidence>
<dbReference type="GO" id="GO:0003697">
    <property type="term" value="F:single-stranded DNA binding"/>
    <property type="evidence" value="ECO:0007669"/>
    <property type="project" value="InterPro"/>
</dbReference>
<proteinExistence type="predicted"/>
<keyword evidence="5" id="KW-1185">Reference proteome</keyword>
<dbReference type="Proteomes" id="UP000593758">
    <property type="component" value="Chromosome"/>
</dbReference>
<feature type="region of interest" description="Disordered" evidence="3">
    <location>
        <begin position="130"/>
        <end position="198"/>
    </location>
</feature>
<dbReference type="EMBL" id="CP063169">
    <property type="protein sequence ID" value="QOR71964.1"/>
    <property type="molecule type" value="Genomic_DNA"/>
</dbReference>
<organism evidence="4 5">
    <name type="scientific">Ruania alkalisoli</name>
    <dbReference type="NCBI Taxonomy" id="2779775"/>
    <lineage>
        <taxon>Bacteria</taxon>
        <taxon>Bacillati</taxon>
        <taxon>Actinomycetota</taxon>
        <taxon>Actinomycetes</taxon>
        <taxon>Micrococcales</taxon>
        <taxon>Ruaniaceae</taxon>
        <taxon>Ruania</taxon>
    </lineage>
</organism>
<name>A0A7M1SYA3_9MICO</name>
<evidence type="ECO:0000256" key="3">
    <source>
        <dbReference type="SAM" id="MobiDB-lite"/>
    </source>
</evidence>
<evidence type="ECO:0000313" key="5">
    <source>
        <dbReference type="Proteomes" id="UP000593758"/>
    </source>
</evidence>
<dbReference type="GO" id="GO:0006260">
    <property type="term" value="P:DNA replication"/>
    <property type="evidence" value="ECO:0007669"/>
    <property type="project" value="InterPro"/>
</dbReference>
<protein>
    <recommendedName>
        <fullName evidence="2">Single-stranded DNA-binding protein</fullName>
    </recommendedName>
</protein>
<gene>
    <name evidence="4" type="ORF">IM660_06875</name>
</gene>
<dbReference type="InterPro" id="IPR011344">
    <property type="entry name" value="ssDNA-bd"/>
</dbReference>
<dbReference type="SUPFAM" id="SSF50249">
    <property type="entry name" value="Nucleic acid-binding proteins"/>
    <property type="match status" value="1"/>
</dbReference>
<dbReference type="AlphaFoldDB" id="A0A7M1SYA3"/>
<evidence type="ECO:0000313" key="4">
    <source>
        <dbReference type="EMBL" id="QOR71964.1"/>
    </source>
</evidence>
<dbReference type="InterPro" id="IPR012340">
    <property type="entry name" value="NA-bd_OB-fold"/>
</dbReference>
<dbReference type="RefSeq" id="WP_193498612.1">
    <property type="nucleotide sequence ID" value="NZ_CP063169.1"/>
</dbReference>
<dbReference type="NCBIfam" id="TIGR00621">
    <property type="entry name" value="ssb"/>
    <property type="match status" value="1"/>
</dbReference>
<dbReference type="InterPro" id="IPR000424">
    <property type="entry name" value="Primosome_PriB/ssb"/>
</dbReference>
<keyword evidence="1 2" id="KW-0238">DNA-binding</keyword>
<reference evidence="4 5" key="1">
    <citation type="submission" date="2020-10" db="EMBL/GenBank/DDBJ databases">
        <title>Haloactinobacterium sp. RN3S43, a bacterium isolated from saline soil.</title>
        <authorList>
            <person name="Sun J.-Q."/>
        </authorList>
    </citation>
    <scope>NUCLEOTIDE SEQUENCE [LARGE SCALE GENOMIC DNA]</scope>
    <source>
        <strain evidence="4 5">RN3S43</strain>
    </source>
</reference>
<dbReference type="KEGG" id="halt:IM660_06875"/>
<sequence>MVNEVDVTIRGYIGHDPTLMHGEGKVPYLRLNVGSTPRIRDREGQWSDGATQWFAVKFFGEFAVNVARSIRRGDAVVARGRLEHEEYVSRDGEDRWSATIIANAFGPDLRHAEANVRRSSWAAEVAQRAAERAQHGLPDVSGMEEVPENWDTRTDQAEFGTGDADGADDPQHDGADPGELASTDRPVSEELLVERVSA</sequence>
<dbReference type="Pfam" id="PF00436">
    <property type="entry name" value="SSB"/>
    <property type="match status" value="1"/>
</dbReference>